<evidence type="ECO:0000313" key="2">
    <source>
        <dbReference type="EMBL" id="STY93396.1"/>
    </source>
</evidence>
<dbReference type="Pfam" id="PF09588">
    <property type="entry name" value="YqaJ"/>
    <property type="match status" value="1"/>
</dbReference>
<dbReference type="PANTHER" id="PTHR46609">
    <property type="entry name" value="EXONUCLEASE, PHAGE-TYPE/RECB, C-TERMINAL DOMAIN-CONTAINING PROTEIN"/>
    <property type="match status" value="1"/>
</dbReference>
<name>A0A378PYN3_MORBO</name>
<dbReference type="PANTHER" id="PTHR46609:SF6">
    <property type="entry name" value="EXONUCLEASE, PHAGE-TYPE_RECB, C-TERMINAL DOMAIN-CONTAINING PROTEIN-RELATED"/>
    <property type="match status" value="1"/>
</dbReference>
<keyword evidence="2" id="KW-0255">Endonuclease</keyword>
<dbReference type="NCBIfam" id="TIGR03033">
    <property type="entry name" value="phage_rel_nuc"/>
    <property type="match status" value="1"/>
</dbReference>
<evidence type="ECO:0000313" key="3">
    <source>
        <dbReference type="Proteomes" id="UP000254133"/>
    </source>
</evidence>
<dbReference type="InterPro" id="IPR011335">
    <property type="entry name" value="Restrct_endonuc-II-like"/>
</dbReference>
<reference evidence="2 3" key="1">
    <citation type="submission" date="2018-06" db="EMBL/GenBank/DDBJ databases">
        <authorList>
            <consortium name="Pathogen Informatics"/>
            <person name="Doyle S."/>
        </authorList>
    </citation>
    <scope>NUCLEOTIDE SEQUENCE [LARGE SCALE GENOMIC DNA]</scope>
    <source>
        <strain evidence="2 3">NCTC9426</strain>
    </source>
</reference>
<dbReference type="AlphaFoldDB" id="A0A378PYN3"/>
<dbReference type="GO" id="GO:0004519">
    <property type="term" value="F:endonuclease activity"/>
    <property type="evidence" value="ECO:0007669"/>
    <property type="project" value="UniProtKB-KW"/>
</dbReference>
<dbReference type="RefSeq" id="WP_115369737.1">
    <property type="nucleotide sequence ID" value="NZ_UGPZ01000003.1"/>
</dbReference>
<keyword evidence="2" id="KW-0378">Hydrolase</keyword>
<organism evidence="2 3">
    <name type="scientific">Moraxella bovis</name>
    <dbReference type="NCBI Taxonomy" id="476"/>
    <lineage>
        <taxon>Bacteria</taxon>
        <taxon>Pseudomonadati</taxon>
        <taxon>Pseudomonadota</taxon>
        <taxon>Gammaproteobacteria</taxon>
        <taxon>Moraxellales</taxon>
        <taxon>Moraxellaceae</taxon>
        <taxon>Moraxella</taxon>
    </lineage>
</organism>
<proteinExistence type="predicted"/>
<dbReference type="EMBL" id="UGPZ01000003">
    <property type="protein sequence ID" value="STY93396.1"/>
    <property type="molecule type" value="Genomic_DNA"/>
</dbReference>
<dbReference type="InterPro" id="IPR019080">
    <property type="entry name" value="YqaJ_viral_recombinase"/>
</dbReference>
<dbReference type="Proteomes" id="UP000254133">
    <property type="component" value="Unassembled WGS sequence"/>
</dbReference>
<protein>
    <submittedName>
        <fullName evidence="2">Putative phage-type endonuclease</fullName>
    </submittedName>
</protein>
<dbReference type="Gene3D" id="3.90.320.10">
    <property type="match status" value="1"/>
</dbReference>
<accession>A0A378PYN3</accession>
<feature type="domain" description="YqaJ viral recombinase" evidence="1">
    <location>
        <begin position="7"/>
        <end position="145"/>
    </location>
</feature>
<dbReference type="InterPro" id="IPR051703">
    <property type="entry name" value="NF-kappa-B_Signaling_Reg"/>
</dbReference>
<sequence length="201" mass="22506">MQQRTDEWHTARVGKITASRIKDLNAKPQKGKALNATLTRLLSERLTGQAVSTFTTSEMAWGIECEPLARQAYELATFQTVVETGLIDHPTIAMSGASPDGLVGDNGLIEIKCPNSDTHTNTLLTGQVPSEYLPQIAWQLACTGRDWCDFVSFDPRMPANLQLKIIRVNRNDVDIETLERDVMRANEILESEREKLYMAQE</sequence>
<evidence type="ECO:0000259" key="1">
    <source>
        <dbReference type="Pfam" id="PF09588"/>
    </source>
</evidence>
<gene>
    <name evidence="2" type="ORF">NCTC9426_02120</name>
</gene>
<dbReference type="InterPro" id="IPR011604">
    <property type="entry name" value="PDDEXK-like_dom_sf"/>
</dbReference>
<dbReference type="CDD" id="cd22343">
    <property type="entry name" value="PDDEXK_lambda_exonuclease-like"/>
    <property type="match status" value="1"/>
</dbReference>
<keyword evidence="2" id="KW-0540">Nuclease</keyword>
<dbReference type="InterPro" id="IPR017482">
    <property type="entry name" value="Lambda-type_endonuclease"/>
</dbReference>
<dbReference type="SUPFAM" id="SSF52980">
    <property type="entry name" value="Restriction endonuclease-like"/>
    <property type="match status" value="1"/>
</dbReference>